<comment type="caution">
    <text evidence="1">The sequence shown here is derived from an EMBL/GenBank/DDBJ whole genome shotgun (WGS) entry which is preliminary data.</text>
</comment>
<protein>
    <submittedName>
        <fullName evidence="1">Uncharacterized protein</fullName>
    </submittedName>
</protein>
<gene>
    <name evidence="1" type="ORF">VNO77_12319</name>
</gene>
<dbReference type="Proteomes" id="UP001367508">
    <property type="component" value="Unassembled WGS sequence"/>
</dbReference>
<reference evidence="1 2" key="1">
    <citation type="submission" date="2024-01" db="EMBL/GenBank/DDBJ databases">
        <title>The genomes of 5 underutilized Papilionoideae crops provide insights into root nodulation and disease resistanc.</title>
        <authorList>
            <person name="Jiang F."/>
        </authorList>
    </citation>
    <scope>NUCLEOTIDE SEQUENCE [LARGE SCALE GENOMIC DNA]</scope>
    <source>
        <strain evidence="1">LVBAO_FW01</strain>
        <tissue evidence="1">Leaves</tissue>
    </source>
</reference>
<evidence type="ECO:0000313" key="2">
    <source>
        <dbReference type="Proteomes" id="UP001367508"/>
    </source>
</evidence>
<organism evidence="1 2">
    <name type="scientific">Canavalia gladiata</name>
    <name type="common">Sword bean</name>
    <name type="synonym">Dolichos gladiatus</name>
    <dbReference type="NCBI Taxonomy" id="3824"/>
    <lineage>
        <taxon>Eukaryota</taxon>
        <taxon>Viridiplantae</taxon>
        <taxon>Streptophyta</taxon>
        <taxon>Embryophyta</taxon>
        <taxon>Tracheophyta</taxon>
        <taxon>Spermatophyta</taxon>
        <taxon>Magnoliopsida</taxon>
        <taxon>eudicotyledons</taxon>
        <taxon>Gunneridae</taxon>
        <taxon>Pentapetalae</taxon>
        <taxon>rosids</taxon>
        <taxon>fabids</taxon>
        <taxon>Fabales</taxon>
        <taxon>Fabaceae</taxon>
        <taxon>Papilionoideae</taxon>
        <taxon>50 kb inversion clade</taxon>
        <taxon>NPAAA clade</taxon>
        <taxon>indigoferoid/millettioid clade</taxon>
        <taxon>Phaseoleae</taxon>
        <taxon>Canavalia</taxon>
    </lineage>
</organism>
<keyword evidence="2" id="KW-1185">Reference proteome</keyword>
<accession>A0AAN9LW56</accession>
<sequence>MNGRCLAVKSNNCFVSVESTKRRDPSLRNCVSESPSLCRLRETCFCEQTYILSSSVLFLLKHQQINPTLLFYFLIRN</sequence>
<proteinExistence type="predicted"/>
<dbReference type="AlphaFoldDB" id="A0AAN9LW56"/>
<evidence type="ECO:0000313" key="1">
    <source>
        <dbReference type="EMBL" id="KAK7343525.1"/>
    </source>
</evidence>
<dbReference type="EMBL" id="JAYMYQ010000003">
    <property type="protein sequence ID" value="KAK7343525.1"/>
    <property type="molecule type" value="Genomic_DNA"/>
</dbReference>
<name>A0AAN9LW56_CANGL</name>